<reference evidence="1" key="1">
    <citation type="submission" date="2021-12" db="EMBL/GenBank/DDBJ databases">
        <authorList>
            <person name="Li Y."/>
        </authorList>
    </citation>
    <scope>NUCLEOTIDE SEQUENCE</scope>
    <source>
        <strain evidence="1">DKSPLA3</strain>
    </source>
</reference>
<proteinExistence type="predicted"/>
<organism evidence="1 2">
    <name type="scientific">Rhizobium quercicola</name>
    <dbReference type="NCBI Taxonomy" id="2901226"/>
    <lineage>
        <taxon>Bacteria</taxon>
        <taxon>Pseudomonadati</taxon>
        <taxon>Pseudomonadota</taxon>
        <taxon>Alphaproteobacteria</taxon>
        <taxon>Hyphomicrobiales</taxon>
        <taxon>Rhizobiaceae</taxon>
        <taxon>Rhizobium/Agrobacterium group</taxon>
        <taxon>Rhizobium</taxon>
    </lineage>
</organism>
<accession>A0A9X1NUQ7</accession>
<protein>
    <recommendedName>
        <fullName evidence="3">Glycosyltransferase</fullName>
    </recommendedName>
</protein>
<dbReference type="EMBL" id="JAJOZR010000016">
    <property type="protein sequence ID" value="MCD7111442.1"/>
    <property type="molecule type" value="Genomic_DNA"/>
</dbReference>
<evidence type="ECO:0000313" key="2">
    <source>
        <dbReference type="Proteomes" id="UP001139089"/>
    </source>
</evidence>
<comment type="caution">
    <text evidence="1">The sequence shown here is derived from an EMBL/GenBank/DDBJ whole genome shotgun (WGS) entry which is preliminary data.</text>
</comment>
<keyword evidence="2" id="KW-1185">Reference proteome</keyword>
<name>A0A9X1NUQ7_9HYPH</name>
<dbReference type="RefSeq" id="WP_231816528.1">
    <property type="nucleotide sequence ID" value="NZ_JAJOZR010000016.1"/>
</dbReference>
<gene>
    <name evidence="1" type="ORF">LRX75_20605</name>
</gene>
<dbReference type="Proteomes" id="UP001139089">
    <property type="component" value="Unassembled WGS sequence"/>
</dbReference>
<evidence type="ECO:0000313" key="1">
    <source>
        <dbReference type="EMBL" id="MCD7111442.1"/>
    </source>
</evidence>
<dbReference type="AlphaFoldDB" id="A0A9X1NUQ7"/>
<evidence type="ECO:0008006" key="3">
    <source>
        <dbReference type="Google" id="ProtNLM"/>
    </source>
</evidence>
<sequence>MTPAGWFCIPCDSADDLVNQTPMPRCPLCQARGLAPTTRSLALESEEIRSFRLACSHCGLLLDDAPGADAQAAFEAICARRPAHLRPEDVIGCDIYTLRTLATRFGLAAYPADPAQARDLASPHGQRAGKADLVALSSLPATPVSVGIMCSEREAEGVLDTVARYRAWADVVVVLVDRAADMPMRAHVRHEDGISVVSRHLGGDFAAQRNALQDLSPSAWMLQLDADEDISGNLGRDLKRLATLGDQQGILSIGLPRMNFVDGVQSDLYPDLQYRLNRREVRYEGIVHERPARPWQRSFIALCGEIRHHLTAEHVARRSKAYEALQPGGGRLFEEDALSRLFSA</sequence>